<organism evidence="1 2">
    <name type="scientific">Lachnellula arida</name>
    <dbReference type="NCBI Taxonomy" id="1316785"/>
    <lineage>
        <taxon>Eukaryota</taxon>
        <taxon>Fungi</taxon>
        <taxon>Dikarya</taxon>
        <taxon>Ascomycota</taxon>
        <taxon>Pezizomycotina</taxon>
        <taxon>Leotiomycetes</taxon>
        <taxon>Helotiales</taxon>
        <taxon>Lachnaceae</taxon>
        <taxon>Lachnellula</taxon>
    </lineage>
</organism>
<dbReference type="SUPFAM" id="SSF88713">
    <property type="entry name" value="Glycoside hydrolase/deacetylase"/>
    <property type="match status" value="1"/>
</dbReference>
<evidence type="ECO:0000313" key="1">
    <source>
        <dbReference type="EMBL" id="TVY22024.1"/>
    </source>
</evidence>
<dbReference type="Proteomes" id="UP000469559">
    <property type="component" value="Unassembled WGS sequence"/>
</dbReference>
<gene>
    <name evidence="1" type="primary">cda1_1</name>
    <name evidence="1" type="ORF">LARI1_G000113</name>
</gene>
<dbReference type="OrthoDB" id="9970124at2759"/>
<name>A0A8T9BPJ8_9HELO</name>
<dbReference type="PANTHER" id="PTHR43123:SF1">
    <property type="entry name" value="POLYSACCHARIDE DEACETYLASE-RELATED"/>
    <property type="match status" value="1"/>
</dbReference>
<dbReference type="PANTHER" id="PTHR43123">
    <property type="entry name" value="POLYSACCHARIDE DEACETYLASE-RELATED"/>
    <property type="match status" value="1"/>
</dbReference>
<accession>A0A8T9BPJ8</accession>
<reference evidence="1 2" key="1">
    <citation type="submission" date="2018-05" db="EMBL/GenBank/DDBJ databases">
        <title>Whole genome sequencing for identification of molecular markers to develop diagnostic detection tools for the regulated plant pathogen Lachnellula willkommii.</title>
        <authorList>
            <person name="Giroux E."/>
            <person name="Bilodeau G."/>
        </authorList>
    </citation>
    <scope>NUCLEOTIDE SEQUENCE [LARGE SCALE GENOMIC DNA]</scope>
    <source>
        <strain evidence="1 2">CBS 203.66</strain>
    </source>
</reference>
<dbReference type="Gene3D" id="3.20.20.370">
    <property type="entry name" value="Glycoside hydrolase/deacetylase"/>
    <property type="match status" value="1"/>
</dbReference>
<proteinExistence type="predicted"/>
<protein>
    <submittedName>
        <fullName evidence="1">Chitin deacetylase</fullName>
    </submittedName>
</protein>
<dbReference type="GO" id="GO:0005975">
    <property type="term" value="P:carbohydrate metabolic process"/>
    <property type="evidence" value="ECO:0007669"/>
    <property type="project" value="InterPro"/>
</dbReference>
<dbReference type="InterPro" id="IPR011330">
    <property type="entry name" value="Glyco_hydro/deAcase_b/a-brl"/>
</dbReference>
<dbReference type="EMBL" id="QGMF01000001">
    <property type="protein sequence ID" value="TVY22024.1"/>
    <property type="molecule type" value="Genomic_DNA"/>
</dbReference>
<dbReference type="AlphaFoldDB" id="A0A8T9BPJ8"/>
<sequence length="345" mass="39787">MSAPYDLPTDTSKIKEFEWDDHHDFPRDLVGYGENSFDPKWLGGAKIAVSFVINYEEVISPSSSSIHSDIPLGAEHTVLNGDIFNYKYTFYAVGKAIEDNPAVGICSMKNDHDVASHAYRWIDYANMPRSKKRHILRRRLRLLQRSAGSHQRAGIMADYEALVWEVYKEMGVPLLWDSDSYAEDLPYWVDVPVEENEKDPKGMLMIPYSDDCNDYKFNVPTGFGSPTHFYDHVKNAFDTLYEEGCEGSPKMMTIALHCRCIGKPGRLMALKRIVEYIASKENVWVVTRTQTAEHFREKFPYQKRLSRTWCQESGSEQHNERMTCAQGWACLRLRREVFIALKQNA</sequence>
<comment type="caution">
    <text evidence="1">The sequence shown here is derived from an EMBL/GenBank/DDBJ whole genome shotgun (WGS) entry which is preliminary data.</text>
</comment>
<keyword evidence="2" id="KW-1185">Reference proteome</keyword>
<evidence type="ECO:0000313" key="2">
    <source>
        <dbReference type="Proteomes" id="UP000469559"/>
    </source>
</evidence>